<dbReference type="AlphaFoldDB" id="C7RB22"/>
<keyword evidence="3" id="KW-0408">Iron</keyword>
<dbReference type="SUPFAM" id="SSF51197">
    <property type="entry name" value="Clavaminate synthase-like"/>
    <property type="match status" value="1"/>
</dbReference>
<keyword evidence="2" id="KW-0479">Metal-binding</keyword>
<gene>
    <name evidence="5" type="ordered locus">Kkor_1045</name>
</gene>
<evidence type="ECO:0000256" key="3">
    <source>
        <dbReference type="ARBA" id="ARBA00023004"/>
    </source>
</evidence>
<dbReference type="Gene3D" id="3.40.366.30">
    <property type="entry name" value="50S ribosomal protein L16 arginine hydroxylase, Chain A, Domain 2"/>
    <property type="match status" value="1"/>
</dbReference>
<dbReference type="PANTHER" id="PTHR13096:SF8">
    <property type="entry name" value="RIBOSOMAL OXYGENASE 1"/>
    <property type="match status" value="1"/>
</dbReference>
<dbReference type="Proteomes" id="UP000001231">
    <property type="component" value="Chromosome"/>
</dbReference>
<evidence type="ECO:0000313" key="5">
    <source>
        <dbReference type="EMBL" id="ACV26464.1"/>
    </source>
</evidence>
<dbReference type="PROSITE" id="PS51184">
    <property type="entry name" value="JMJC"/>
    <property type="match status" value="1"/>
</dbReference>
<dbReference type="SMART" id="SM00558">
    <property type="entry name" value="JmjC"/>
    <property type="match status" value="1"/>
</dbReference>
<dbReference type="RefSeq" id="WP_012800978.1">
    <property type="nucleotide sequence ID" value="NC_013166.1"/>
</dbReference>
<organism evidence="5 6">
    <name type="scientific">Kangiella koreensis (strain DSM 16069 / JCM 12317 / KCTC 12182 / SW-125)</name>
    <dbReference type="NCBI Taxonomy" id="523791"/>
    <lineage>
        <taxon>Bacteria</taxon>
        <taxon>Pseudomonadati</taxon>
        <taxon>Pseudomonadota</taxon>
        <taxon>Gammaproteobacteria</taxon>
        <taxon>Kangiellales</taxon>
        <taxon>Kangiellaceae</taxon>
        <taxon>Kangiella</taxon>
    </lineage>
</organism>
<feature type="domain" description="JmjC" evidence="4">
    <location>
        <begin position="100"/>
        <end position="228"/>
    </location>
</feature>
<sequence length="390" mass="44196">MSNILGDISPEQFLKEYWQKRPLLIRGAFSSAQVSGEDALISAEELAGYSLEDDIESRLIERDGDDWQLEHGPIAESKFAELGDQNWTLLVQSLDYFHPPLCELIKACNFIPRWRLDDVMVSYATNGGGVGPHLDKYDVFLIQGEGQRRWRVGHKNQGTTAICPHPQIAQIEPFDADMDVIVNPGDMLYIPPNTPHWGESVGNSICYSVGFRAPNIGGIVQKLMQLPQTELDQLWSDEARLSLKSSRGELTRDMSRWAEQQLKQLWTSEDYLMAFGKEVTELKYPDMLEVPDDDELIDWIELALEQGVKAEPLARMTYFKHGGKESNELWLFINGEWQAMHISLEPLIEKLNLTYECSAKELATLAHEVAHLFLSFSIGLGALKPSLFEI</sequence>
<dbReference type="HOGENOM" id="CLU_039125_0_0_6"/>
<reference evidence="5 6" key="1">
    <citation type="journal article" date="2009" name="Stand. Genomic Sci.">
        <title>Complete genome sequence of Kangiella koreensis type strain (SW-125).</title>
        <authorList>
            <person name="Han C."/>
            <person name="Sikorski J."/>
            <person name="Lapidus A."/>
            <person name="Nolan M."/>
            <person name="Glavina Del Rio T."/>
            <person name="Tice H."/>
            <person name="Cheng J.F."/>
            <person name="Lucas S."/>
            <person name="Chen F."/>
            <person name="Copeland A."/>
            <person name="Ivanova N."/>
            <person name="Mavromatis K."/>
            <person name="Ovchinnikova G."/>
            <person name="Pati A."/>
            <person name="Bruce D."/>
            <person name="Goodwin L."/>
            <person name="Pitluck S."/>
            <person name="Chen A."/>
            <person name="Palaniappan K."/>
            <person name="Land M."/>
            <person name="Hauser L."/>
            <person name="Chang Y.J."/>
            <person name="Jeffries C.D."/>
            <person name="Chain P."/>
            <person name="Saunders E."/>
            <person name="Brettin T."/>
            <person name="Goker M."/>
            <person name="Tindall B.J."/>
            <person name="Bristow J."/>
            <person name="Eisen J.A."/>
            <person name="Markowitz V."/>
            <person name="Hugenholtz P."/>
            <person name="Kyrpides N.C."/>
            <person name="Klenk H.P."/>
            <person name="Detter J.C."/>
        </authorList>
    </citation>
    <scope>NUCLEOTIDE SEQUENCE [LARGE SCALE GENOMIC DNA]</scope>
    <source>
        <strain evidence="6">DSM 16069 / KCTC 12182 / SW-125</strain>
    </source>
</reference>
<dbReference type="STRING" id="523791.Kkor_1045"/>
<dbReference type="InterPro" id="IPR039994">
    <property type="entry name" value="NO66-like"/>
</dbReference>
<dbReference type="Gene3D" id="2.60.120.650">
    <property type="entry name" value="Cupin"/>
    <property type="match status" value="1"/>
</dbReference>
<name>C7RB22_KANKD</name>
<proteinExistence type="predicted"/>
<dbReference type="OrthoDB" id="9764016at2"/>
<evidence type="ECO:0000313" key="6">
    <source>
        <dbReference type="Proteomes" id="UP000001231"/>
    </source>
</evidence>
<accession>C7RB22</accession>
<dbReference type="EMBL" id="CP001707">
    <property type="protein sequence ID" value="ACV26464.1"/>
    <property type="molecule type" value="Genomic_DNA"/>
</dbReference>
<dbReference type="KEGG" id="kko:Kkor_1045"/>
<dbReference type="Pfam" id="PF08007">
    <property type="entry name" value="JmjC_2"/>
    <property type="match status" value="1"/>
</dbReference>
<dbReference type="eggNOG" id="COG2850">
    <property type="taxonomic scope" value="Bacteria"/>
</dbReference>
<dbReference type="GO" id="GO:0046872">
    <property type="term" value="F:metal ion binding"/>
    <property type="evidence" value="ECO:0007669"/>
    <property type="project" value="UniProtKB-KW"/>
</dbReference>
<protein>
    <submittedName>
        <fullName evidence="5">Cupin 4 family protein</fullName>
    </submittedName>
</protein>
<dbReference type="PANTHER" id="PTHR13096">
    <property type="entry name" value="MINA53 MYC INDUCED NUCLEAR ANTIGEN"/>
    <property type="match status" value="1"/>
</dbReference>
<dbReference type="GO" id="GO:0016706">
    <property type="term" value="F:2-oxoglutarate-dependent dioxygenase activity"/>
    <property type="evidence" value="ECO:0007669"/>
    <property type="project" value="TreeGrafter"/>
</dbReference>
<keyword evidence="6" id="KW-1185">Reference proteome</keyword>
<evidence type="ECO:0000256" key="2">
    <source>
        <dbReference type="ARBA" id="ARBA00022723"/>
    </source>
</evidence>
<evidence type="ECO:0000259" key="4">
    <source>
        <dbReference type="PROSITE" id="PS51184"/>
    </source>
</evidence>
<evidence type="ECO:0000256" key="1">
    <source>
        <dbReference type="ARBA" id="ARBA00001954"/>
    </source>
</evidence>
<dbReference type="InterPro" id="IPR003347">
    <property type="entry name" value="JmjC_dom"/>
</dbReference>
<dbReference type="FunCoup" id="C7RB22">
    <property type="interactions" value="46"/>
</dbReference>
<comment type="cofactor">
    <cofactor evidence="1">
        <name>Fe(2+)</name>
        <dbReference type="ChEBI" id="CHEBI:29033"/>
    </cofactor>
</comment>
<dbReference type="InParanoid" id="C7RB22"/>